<dbReference type="AlphaFoldDB" id="A0A931G0Q0"/>
<gene>
    <name evidence="1" type="ORF">I4J89_36830</name>
</gene>
<reference evidence="1" key="1">
    <citation type="submission" date="2020-11" db="EMBL/GenBank/DDBJ databases">
        <title>Isolation and identification of active actinomycetes.</title>
        <authorList>
            <person name="Sun X."/>
        </authorList>
    </citation>
    <scope>NUCLEOTIDE SEQUENCE</scope>
    <source>
        <strain evidence="1">NEAU-A11</strain>
    </source>
</reference>
<keyword evidence="2" id="KW-1185">Reference proteome</keyword>
<sequence length="366" mass="39534">MIWRDVVVHYHDPVKAPLLREAILPALDAVPPGVGVHLERGWLHGPHIRMRLAGPDDTVWPTAAGIAAAVRGYLAIRPSRVRLSHTELLAASTAAGRAELVPAPYEPFAADNSVLVCGPDAAAVARVPGGPRTAAVRAALLRAGLPALSATLTETGMRGDTDGARVRSVIVALAAHAAAGPWRLRGNYLSYQSHLELHLHHHDRTGRIRAVHDDVWRRHGDATTALVRRSTAAGGLEPLSAAWYAWGTTARRIAAGAYDRGVLRSASPQDGQRRFDAFGDAELVAAYVRDGHSLFHRLAGERRREPAEQRLFEIERFCNNVLYLLLAVADVTPTERYLATSMVCAAAQRLTGRSWREAVVDPAGAS</sequence>
<name>A0A931G0Q0_9ACTN</name>
<accession>A0A931G0Q0</accession>
<organism evidence="1 2">
    <name type="scientific">Actinoplanes aureus</name>
    <dbReference type="NCBI Taxonomy" id="2792083"/>
    <lineage>
        <taxon>Bacteria</taxon>
        <taxon>Bacillati</taxon>
        <taxon>Actinomycetota</taxon>
        <taxon>Actinomycetes</taxon>
        <taxon>Micromonosporales</taxon>
        <taxon>Micromonosporaceae</taxon>
        <taxon>Actinoplanes</taxon>
    </lineage>
</organism>
<dbReference type="RefSeq" id="WP_196418800.1">
    <property type="nucleotide sequence ID" value="NZ_JADQTO010000024.1"/>
</dbReference>
<dbReference type="EMBL" id="JADQTO010000024">
    <property type="protein sequence ID" value="MBG0567028.1"/>
    <property type="molecule type" value="Genomic_DNA"/>
</dbReference>
<evidence type="ECO:0008006" key="3">
    <source>
        <dbReference type="Google" id="ProtNLM"/>
    </source>
</evidence>
<protein>
    <recommendedName>
        <fullName evidence="3">Thiopeptide-type bacteriocin biosynthesis domain-containing protein</fullName>
    </recommendedName>
</protein>
<evidence type="ECO:0000313" key="1">
    <source>
        <dbReference type="EMBL" id="MBG0567028.1"/>
    </source>
</evidence>
<comment type="caution">
    <text evidence="1">The sequence shown here is derived from an EMBL/GenBank/DDBJ whole genome shotgun (WGS) entry which is preliminary data.</text>
</comment>
<proteinExistence type="predicted"/>
<dbReference type="Proteomes" id="UP000598146">
    <property type="component" value="Unassembled WGS sequence"/>
</dbReference>
<evidence type="ECO:0000313" key="2">
    <source>
        <dbReference type="Proteomes" id="UP000598146"/>
    </source>
</evidence>